<evidence type="ECO:0000256" key="1">
    <source>
        <dbReference type="SAM" id="SignalP"/>
    </source>
</evidence>
<gene>
    <name evidence="3" type="ORF">COT94_00230</name>
</gene>
<dbReference type="PANTHER" id="PTHR34406:SF1">
    <property type="entry name" value="PROTEIN YCEI"/>
    <property type="match status" value="1"/>
</dbReference>
<accession>A0A2M6WUN5</accession>
<dbReference type="EMBL" id="PFAM01000003">
    <property type="protein sequence ID" value="PIT96490.1"/>
    <property type="molecule type" value="Genomic_DNA"/>
</dbReference>
<proteinExistence type="predicted"/>
<organism evidence="3 4">
    <name type="scientific">Candidatus Falkowbacteria bacterium CG10_big_fil_rev_8_21_14_0_10_37_14</name>
    <dbReference type="NCBI Taxonomy" id="1974561"/>
    <lineage>
        <taxon>Bacteria</taxon>
        <taxon>Candidatus Falkowiibacteriota</taxon>
    </lineage>
</organism>
<protein>
    <submittedName>
        <fullName evidence="3">Lipid-binding protein</fullName>
    </submittedName>
</protein>
<name>A0A2M6WUN5_9BACT</name>
<dbReference type="AlphaFoldDB" id="A0A2M6WUN5"/>
<sequence length="255" mass="28100">MKKSLLAVTLLIATLTLTGCFKKPSPLVVTPTPEIKIEEISSATVYPIDLRQSNINWTGRKIIIKTEHVGTVSFKSGEVQLKNNNLTGGSFVIDMSTITDQELEDKNKENLETHLKSSDFFDVVKYPEATLTMKSVSPGIITANEQNYNVTADLTIKGITNAVSFDVIAKQDSGLWIANADFSIDRTLWGIKYGSDKFFSDLGDKVIDDTISFKIYIEAPLSLTTKQIITSTETIGEPSTVDITTEVVPLENQNQ</sequence>
<feature type="signal peptide" evidence="1">
    <location>
        <begin position="1"/>
        <end position="19"/>
    </location>
</feature>
<dbReference type="Gene3D" id="2.40.128.110">
    <property type="entry name" value="Lipid/polyisoprenoid-binding, YceI-like"/>
    <property type="match status" value="1"/>
</dbReference>
<dbReference type="InterPro" id="IPR036761">
    <property type="entry name" value="TTHA0802/YceI-like_sf"/>
</dbReference>
<feature type="domain" description="Lipid/polyisoprenoid-binding YceI-like" evidence="2">
    <location>
        <begin position="45"/>
        <end position="220"/>
    </location>
</feature>
<evidence type="ECO:0000313" key="4">
    <source>
        <dbReference type="Proteomes" id="UP000228533"/>
    </source>
</evidence>
<dbReference type="PANTHER" id="PTHR34406">
    <property type="entry name" value="PROTEIN YCEI"/>
    <property type="match status" value="1"/>
</dbReference>
<evidence type="ECO:0000313" key="3">
    <source>
        <dbReference type="EMBL" id="PIT96490.1"/>
    </source>
</evidence>
<dbReference type="SUPFAM" id="SSF101874">
    <property type="entry name" value="YceI-like"/>
    <property type="match status" value="1"/>
</dbReference>
<keyword evidence="1" id="KW-0732">Signal</keyword>
<evidence type="ECO:0000259" key="2">
    <source>
        <dbReference type="SMART" id="SM00867"/>
    </source>
</evidence>
<dbReference type="SMART" id="SM00867">
    <property type="entry name" value="YceI"/>
    <property type="match status" value="1"/>
</dbReference>
<dbReference type="PROSITE" id="PS51257">
    <property type="entry name" value="PROKAR_LIPOPROTEIN"/>
    <property type="match status" value="1"/>
</dbReference>
<feature type="chain" id="PRO_5014986406" evidence="1">
    <location>
        <begin position="20"/>
        <end position="255"/>
    </location>
</feature>
<dbReference type="Proteomes" id="UP000228533">
    <property type="component" value="Unassembled WGS sequence"/>
</dbReference>
<reference evidence="4" key="1">
    <citation type="submission" date="2017-09" db="EMBL/GenBank/DDBJ databases">
        <title>Depth-based differentiation of microbial function through sediment-hosted aquifers and enrichment of novel symbionts in the deep terrestrial subsurface.</title>
        <authorList>
            <person name="Probst A.J."/>
            <person name="Ladd B."/>
            <person name="Jarett J.K."/>
            <person name="Geller-Mcgrath D.E."/>
            <person name="Sieber C.M.K."/>
            <person name="Emerson J.B."/>
            <person name="Anantharaman K."/>
            <person name="Thomas B.C."/>
            <person name="Malmstrom R."/>
            <person name="Stieglmeier M."/>
            <person name="Klingl A."/>
            <person name="Woyke T."/>
            <person name="Ryan C.M."/>
            <person name="Banfield J.F."/>
        </authorList>
    </citation>
    <scope>NUCLEOTIDE SEQUENCE [LARGE SCALE GENOMIC DNA]</scope>
</reference>
<comment type="caution">
    <text evidence="3">The sequence shown here is derived from an EMBL/GenBank/DDBJ whole genome shotgun (WGS) entry which is preliminary data.</text>
</comment>
<dbReference type="InterPro" id="IPR007372">
    <property type="entry name" value="Lipid/polyisoprenoid-bd_YceI"/>
</dbReference>
<dbReference type="Pfam" id="PF04264">
    <property type="entry name" value="YceI"/>
    <property type="match status" value="1"/>
</dbReference>